<evidence type="ECO:0000256" key="2">
    <source>
        <dbReference type="ARBA" id="ARBA00007726"/>
    </source>
</evidence>
<dbReference type="GO" id="GO:0042162">
    <property type="term" value="F:telomeric DNA binding"/>
    <property type="evidence" value="ECO:0007669"/>
    <property type="project" value="InterPro"/>
</dbReference>
<evidence type="ECO:0000256" key="10">
    <source>
        <dbReference type="ARBA" id="ARBA00023204"/>
    </source>
</evidence>
<dbReference type="GO" id="GO:0006303">
    <property type="term" value="P:double-strand break repair via nonhomologous end joining"/>
    <property type="evidence" value="ECO:0007669"/>
    <property type="project" value="InterPro"/>
</dbReference>
<dbReference type="PANTHER" id="PTHR12604:SF4">
    <property type="entry name" value="X-RAY REPAIR CROSS-COMPLEMENTING PROTEIN 5"/>
    <property type="match status" value="1"/>
</dbReference>
<dbReference type="CDD" id="cd00873">
    <property type="entry name" value="KU80"/>
    <property type="match status" value="1"/>
</dbReference>
<dbReference type="GO" id="GO:0006310">
    <property type="term" value="P:DNA recombination"/>
    <property type="evidence" value="ECO:0007669"/>
    <property type="project" value="UniProtKB-KW"/>
</dbReference>
<dbReference type="GO" id="GO:0005524">
    <property type="term" value="F:ATP binding"/>
    <property type="evidence" value="ECO:0007669"/>
    <property type="project" value="UniProtKB-KW"/>
</dbReference>
<keyword evidence="11" id="KW-0539">Nucleus</keyword>
<dbReference type="PANTHER" id="PTHR12604">
    <property type="entry name" value="KU AUTOANTIGEN DNA HELICASE"/>
    <property type="match status" value="1"/>
</dbReference>
<keyword evidence="7" id="KW-0067">ATP-binding</keyword>
<evidence type="ECO:0000256" key="7">
    <source>
        <dbReference type="ARBA" id="ARBA00022840"/>
    </source>
</evidence>
<keyword evidence="4" id="KW-0227">DNA damage</keyword>
<dbReference type="SMART" id="SM00559">
    <property type="entry name" value="Ku78"/>
    <property type="match status" value="1"/>
</dbReference>
<keyword evidence="3" id="KW-0547">Nucleotide-binding</keyword>
<dbReference type="InterPro" id="IPR024193">
    <property type="entry name" value="Ku80"/>
</dbReference>
<proteinExistence type="evidence at transcript level"/>
<dbReference type="InterPro" id="IPR016194">
    <property type="entry name" value="SPOC-like_C_dom_sf"/>
</dbReference>
<evidence type="ECO:0000256" key="12">
    <source>
        <dbReference type="SAM" id="MobiDB-lite"/>
    </source>
</evidence>
<dbReference type="InterPro" id="IPR006164">
    <property type="entry name" value="DNA_bd_Ku70/Ku80"/>
</dbReference>
<dbReference type="SUPFAM" id="SSF101420">
    <property type="entry name" value="C-terminal domain of Ku80"/>
    <property type="match status" value="1"/>
</dbReference>
<dbReference type="Gene3D" id="3.40.50.410">
    <property type="entry name" value="von Willebrand factor, type A domain"/>
    <property type="match status" value="1"/>
</dbReference>
<comment type="similarity">
    <text evidence="2">Belongs to the ku80 family.</text>
</comment>
<evidence type="ECO:0000256" key="9">
    <source>
        <dbReference type="ARBA" id="ARBA00023172"/>
    </source>
</evidence>
<evidence type="ECO:0000259" key="13">
    <source>
        <dbReference type="SMART" id="SM00559"/>
    </source>
</evidence>
<dbReference type="GO" id="GO:0016787">
    <property type="term" value="F:hydrolase activity"/>
    <property type="evidence" value="ECO:0007669"/>
    <property type="project" value="UniProtKB-KW"/>
</dbReference>
<reference evidence="14" key="2">
    <citation type="journal article" date="2012" name="Gene">
        <title>Genomic organization of selected genes in the small monogonont rotifer, Brachionus koreanus.</title>
        <authorList>
            <person name="Rhee J.S."/>
            <person name="Kim R.O."/>
            <person name="Kim B.M."/>
            <person name="Dahms H.U."/>
            <person name="Lee J.S."/>
        </authorList>
    </citation>
    <scope>NUCLEOTIDE SEQUENCE</scope>
</reference>
<evidence type="ECO:0000256" key="6">
    <source>
        <dbReference type="ARBA" id="ARBA00022806"/>
    </source>
</evidence>
<dbReference type="InterPro" id="IPR036465">
    <property type="entry name" value="vWFA_dom_sf"/>
</dbReference>
<accession>E9KF98</accession>
<name>E9KF98_9BILA</name>
<dbReference type="Gene3D" id="1.25.40.240">
    <property type="entry name" value="Ku, C-terminal domain"/>
    <property type="match status" value="1"/>
</dbReference>
<dbReference type="InterPro" id="IPR005161">
    <property type="entry name" value="Ku_N"/>
</dbReference>
<sequence length="674" mass="77416">MKLKGLVLVLDVGETMSTKINRTTTYLQSCVDIIQMIVQRKMFQSSKDEIGLTVFGCDQTDNELWDGSSDDFRHVSLVRCLSIVDWEMLDYVQNKIVVSNIRGDVLDGILVALNHFADDQNKKTFKEKRVIVLTDFSSCSNDDFKLKEIGKNLARQSIRLDVISPFSEDDVNKEEKPNSETKSNSDDHHSSKQMTIGQVETLNLLNNLCEQAEGCLFSFDETLSLLSTYQARTIKSSGTKYQMTIGEKFALPIVSLIKCKESKPEIFRFKKVFAKDENVELKTDRARFTKDDEQRDLNDKTDTVDAFKYGSTYVPIDSDTVSLKLEVEKCFNILGFTKSENVHKHYFSGDSVNQIMPDPSSGAQVEEAFVNMVRAMFEEDVFGIVRKVFNSRSSPEMGCLIPYVTKETTCLFYLSLPFDDDLKKITLENFSIMKKFKPNDKQLSLVDDLIDSLDLSRKIDQDEEELYDPHTTFNPYIQRMFQSIALRATNPSDELPNFDEHITNTHLAKIGSRIRNNTTQNILKRIQDEFPLRELVKKGEKKRRKYIEKTKIENKEEVELISMNDENLTDILESGLESNKVKKVGTVNPVGDFKILAEKIVSSNSQEAKEEFEQICMQIQEIIKDLFEESLRQANSFNDADLNDMTVFSFQEKSFNCAKIMRQYSLKLNLHSEF</sequence>
<evidence type="ECO:0000256" key="5">
    <source>
        <dbReference type="ARBA" id="ARBA00022801"/>
    </source>
</evidence>
<dbReference type="Pfam" id="PF02735">
    <property type="entry name" value="Ku"/>
    <property type="match status" value="1"/>
</dbReference>
<evidence type="ECO:0000313" key="14">
    <source>
        <dbReference type="EMBL" id="ADV35595.1"/>
    </source>
</evidence>
<comment type="subcellular location">
    <subcellularLocation>
        <location evidence="1">Nucleus</location>
    </subcellularLocation>
</comment>
<evidence type="ECO:0000256" key="8">
    <source>
        <dbReference type="ARBA" id="ARBA00023125"/>
    </source>
</evidence>
<evidence type="ECO:0000256" key="4">
    <source>
        <dbReference type="ARBA" id="ARBA00022763"/>
    </source>
</evidence>
<dbReference type="GO" id="GO:0003690">
    <property type="term" value="F:double-stranded DNA binding"/>
    <property type="evidence" value="ECO:0007669"/>
    <property type="project" value="TreeGrafter"/>
</dbReference>
<keyword evidence="8" id="KW-0238">DNA-binding</keyword>
<dbReference type="InterPro" id="IPR036494">
    <property type="entry name" value="Ku_C_sf"/>
</dbReference>
<dbReference type="SUPFAM" id="SSF53300">
    <property type="entry name" value="vWA-like"/>
    <property type="match status" value="1"/>
</dbReference>
<protein>
    <submittedName>
        <fullName evidence="14">X-ray repair complementing defective repair 5</fullName>
    </submittedName>
</protein>
<gene>
    <name evidence="14" type="primary">Ku80</name>
</gene>
<dbReference type="AlphaFoldDB" id="E9KF98"/>
<dbReference type="FunFam" id="1.10.1600.10:FF:000002">
    <property type="entry name" value="X-ray repair cross-complementing protein 5"/>
    <property type="match status" value="1"/>
</dbReference>
<keyword evidence="6" id="KW-0347">Helicase</keyword>
<dbReference type="Pfam" id="PF03731">
    <property type="entry name" value="Ku_N"/>
    <property type="match status" value="1"/>
</dbReference>
<keyword evidence="10" id="KW-0234">DNA repair</keyword>
<evidence type="ECO:0000256" key="3">
    <source>
        <dbReference type="ARBA" id="ARBA00022741"/>
    </source>
</evidence>
<organism evidence="14">
    <name type="scientific">Brachionus ibericus</name>
    <dbReference type="NCBI Taxonomy" id="183141"/>
    <lineage>
        <taxon>Eukaryota</taxon>
        <taxon>Metazoa</taxon>
        <taxon>Spiralia</taxon>
        <taxon>Gnathifera</taxon>
        <taxon>Rotifera</taxon>
        <taxon>Eurotatoria</taxon>
        <taxon>Monogononta</taxon>
        <taxon>Pseudotrocha</taxon>
        <taxon>Ploima</taxon>
        <taxon>Brachionidae</taxon>
        <taxon>Brachionus</taxon>
    </lineage>
</organism>
<dbReference type="Gene3D" id="2.40.290.10">
    <property type="match status" value="1"/>
</dbReference>
<dbReference type="GO" id="GO:0000723">
    <property type="term" value="P:telomere maintenance"/>
    <property type="evidence" value="ECO:0007669"/>
    <property type="project" value="InterPro"/>
</dbReference>
<dbReference type="GO" id="GO:0003684">
    <property type="term" value="F:damaged DNA binding"/>
    <property type="evidence" value="ECO:0007669"/>
    <property type="project" value="InterPro"/>
</dbReference>
<keyword evidence="5" id="KW-0378">Hydrolase</keyword>
<dbReference type="GO" id="GO:0004386">
    <property type="term" value="F:helicase activity"/>
    <property type="evidence" value="ECO:0007669"/>
    <property type="project" value="UniProtKB-KW"/>
</dbReference>
<dbReference type="GO" id="GO:0043564">
    <property type="term" value="C:Ku70:Ku80 complex"/>
    <property type="evidence" value="ECO:0007669"/>
    <property type="project" value="InterPro"/>
</dbReference>
<evidence type="ECO:0000256" key="1">
    <source>
        <dbReference type="ARBA" id="ARBA00004123"/>
    </source>
</evidence>
<dbReference type="SUPFAM" id="SSF100939">
    <property type="entry name" value="SPOC domain-like"/>
    <property type="match status" value="1"/>
</dbReference>
<feature type="region of interest" description="Disordered" evidence="12">
    <location>
        <begin position="168"/>
        <end position="193"/>
    </location>
</feature>
<keyword evidence="9" id="KW-0233">DNA recombination</keyword>
<dbReference type="EMBL" id="GU574492">
    <property type="protein sequence ID" value="ADV35595.1"/>
    <property type="molecule type" value="mRNA"/>
</dbReference>
<feature type="compositionally biased region" description="Basic and acidic residues" evidence="12">
    <location>
        <begin position="173"/>
        <end position="190"/>
    </location>
</feature>
<evidence type="ECO:0000256" key="11">
    <source>
        <dbReference type="ARBA" id="ARBA00023242"/>
    </source>
</evidence>
<feature type="domain" description="Ku" evidence="13">
    <location>
        <begin position="295"/>
        <end position="431"/>
    </location>
</feature>
<feature type="non-terminal residue" evidence="14">
    <location>
        <position position="674"/>
    </location>
</feature>
<reference evidence="14" key="1">
    <citation type="submission" date="2010-01" db="EMBL/GenBank/DDBJ databases">
        <authorList>
            <person name="Kim R.-O."/>
            <person name="Rhee J.-S."/>
            <person name="Lee J.-S."/>
        </authorList>
    </citation>
    <scope>NUCLEOTIDE SEQUENCE</scope>
</reference>
<dbReference type="Gene3D" id="1.10.1600.10">
    <property type="match status" value="1"/>
</dbReference>